<sequence length="178" mass="19508">MTTCTCDFGSATGPGLLASDFLRRHLAAKEGEEKPELSNLPVLLRIAGSLRGDTPVFFDFTSHAEALGTDVPTLRGEIRWLVEHRFLALDGDVDGTARLWLNPCVAFPPFTDCRVIAARHRFPFITTVEGGMSAAEPVVVHEYDAEGWEQVYQDTVRMTDDPPCFSSDGCLLHGPRGS</sequence>
<name>A0ABS8B5E7_9ACTN</name>
<organism evidence="1 2">
    <name type="scientific">Streptomyces antimicrobicus</name>
    <dbReference type="NCBI Taxonomy" id="2883108"/>
    <lineage>
        <taxon>Bacteria</taxon>
        <taxon>Bacillati</taxon>
        <taxon>Actinomycetota</taxon>
        <taxon>Actinomycetes</taxon>
        <taxon>Kitasatosporales</taxon>
        <taxon>Streptomycetaceae</taxon>
        <taxon>Streptomyces</taxon>
    </lineage>
</organism>
<gene>
    <name evidence="1" type="ORF">LG632_10510</name>
</gene>
<dbReference type="Proteomes" id="UP001199054">
    <property type="component" value="Unassembled WGS sequence"/>
</dbReference>
<keyword evidence="2" id="KW-1185">Reference proteome</keyword>
<protein>
    <submittedName>
        <fullName evidence="1">Uncharacterized protein</fullName>
    </submittedName>
</protein>
<dbReference type="EMBL" id="JAJAUY010000028">
    <property type="protein sequence ID" value="MCB5179811.1"/>
    <property type="molecule type" value="Genomic_DNA"/>
</dbReference>
<accession>A0ABS8B5E7</accession>
<evidence type="ECO:0000313" key="1">
    <source>
        <dbReference type="EMBL" id="MCB5179811.1"/>
    </source>
</evidence>
<dbReference type="RefSeq" id="WP_226726645.1">
    <property type="nucleotide sequence ID" value="NZ_JAJAUY010000028.1"/>
</dbReference>
<reference evidence="1 2" key="1">
    <citation type="submission" date="2021-10" db="EMBL/GenBank/DDBJ databases">
        <title>Streptomyces sp. strain SMC 277, a novel streptomycete isolated from soil.</title>
        <authorList>
            <person name="Chanama M."/>
        </authorList>
    </citation>
    <scope>NUCLEOTIDE SEQUENCE [LARGE SCALE GENOMIC DNA]</scope>
    <source>
        <strain evidence="1 2">SMC 277</strain>
    </source>
</reference>
<evidence type="ECO:0000313" key="2">
    <source>
        <dbReference type="Proteomes" id="UP001199054"/>
    </source>
</evidence>
<comment type="caution">
    <text evidence="1">The sequence shown here is derived from an EMBL/GenBank/DDBJ whole genome shotgun (WGS) entry which is preliminary data.</text>
</comment>
<proteinExistence type="predicted"/>